<dbReference type="AlphaFoldDB" id="A0A090E0J4"/>
<dbReference type="STRING" id="69974.MPLDJ20_90039"/>
<evidence type="ECO:0000313" key="2">
    <source>
        <dbReference type="EMBL" id="CDX22919.1"/>
    </source>
</evidence>
<reference evidence="3" key="1">
    <citation type="submission" date="2014-08" db="EMBL/GenBank/DDBJ databases">
        <authorList>
            <person name="Moulin L."/>
        </authorList>
    </citation>
    <scope>NUCLEOTIDE SEQUENCE [LARGE SCALE GENOMIC DNA]</scope>
</reference>
<protein>
    <recommendedName>
        <fullName evidence="4">DUF3726 domain-containing protein</fullName>
    </recommendedName>
</protein>
<sequence>MIELSLNEVETLSAKAARGAGFSWGLAEDIGRAARRIAVEDDDWGVAMLSLAENAQSLDPPDPARAARWRKGEPDRPAERPLCPIRTAALLLDDPLPASALPLTIINVGLPMWLDAMLRRSAMRVARPVGSAAHADVVVEHRADIDQSATGRRGAIDERTLAALNSFAARTYVPESERSRVRGAGGGRVDDE</sequence>
<gene>
    <name evidence="2" type="ORF">MPL3356_40144</name>
</gene>
<accession>A0A090E0J4</accession>
<evidence type="ECO:0000256" key="1">
    <source>
        <dbReference type="SAM" id="MobiDB-lite"/>
    </source>
</evidence>
<feature type="compositionally biased region" description="Basic and acidic residues" evidence="1">
    <location>
        <begin position="70"/>
        <end position="79"/>
    </location>
</feature>
<keyword evidence="3" id="KW-1185">Reference proteome</keyword>
<evidence type="ECO:0000313" key="3">
    <source>
        <dbReference type="Proteomes" id="UP000045285"/>
    </source>
</evidence>
<name>A0A090E0J4_MESPL</name>
<organism evidence="2 3">
    <name type="scientific">Mesorhizobium plurifarium</name>
    <dbReference type="NCBI Taxonomy" id="69974"/>
    <lineage>
        <taxon>Bacteria</taxon>
        <taxon>Pseudomonadati</taxon>
        <taxon>Pseudomonadota</taxon>
        <taxon>Alphaproteobacteria</taxon>
        <taxon>Hyphomicrobiales</taxon>
        <taxon>Phyllobacteriaceae</taxon>
        <taxon>Mesorhizobium</taxon>
    </lineage>
</organism>
<dbReference type="Proteomes" id="UP000045285">
    <property type="component" value="Unassembled WGS sequence"/>
</dbReference>
<dbReference type="InterPro" id="IPR022201">
    <property type="entry name" value="DUF3726"/>
</dbReference>
<dbReference type="Pfam" id="PF12525">
    <property type="entry name" value="DUF3726"/>
    <property type="match status" value="1"/>
</dbReference>
<proteinExistence type="predicted"/>
<feature type="region of interest" description="Disordered" evidence="1">
    <location>
        <begin position="55"/>
        <end position="80"/>
    </location>
</feature>
<evidence type="ECO:0008006" key="4">
    <source>
        <dbReference type="Google" id="ProtNLM"/>
    </source>
</evidence>
<dbReference type="EMBL" id="CCMZ01000034">
    <property type="protein sequence ID" value="CDX22919.1"/>
    <property type="molecule type" value="Genomic_DNA"/>
</dbReference>